<dbReference type="Pfam" id="PF12509">
    <property type="entry name" value="DUF3715"/>
    <property type="match status" value="1"/>
</dbReference>
<proteinExistence type="predicted"/>
<dbReference type="InterPro" id="IPR022188">
    <property type="entry name" value="TASOR_DUF3715"/>
</dbReference>
<dbReference type="GO" id="GO:0045814">
    <property type="term" value="P:negative regulation of gene expression, epigenetic"/>
    <property type="evidence" value="ECO:0007669"/>
    <property type="project" value="InterPro"/>
</dbReference>
<dbReference type="Proteomes" id="UP000549394">
    <property type="component" value="Unassembled WGS sequence"/>
</dbReference>
<name>A0A7I8VJ01_9ANNE</name>
<sequence length="177" mass="19591">MGRLTTAIPRTSNIRECIEPTQGCDAHVSVLPANVDDVLQTQFDRSQVYLYEIDTLLFPSRRPRQVCPLGVLTFTVDEESIPTSSKPEKESVQTAITPSGRQITPLMCAVRPTPTPLILNYPPMELLAPPTAFYNSQLLPSSVYTVRPAYSLLPKVGLLNNVTNNSNPYLQKSNSIM</sequence>
<organism evidence="2 3">
    <name type="scientific">Dimorphilus gyrociliatus</name>
    <dbReference type="NCBI Taxonomy" id="2664684"/>
    <lineage>
        <taxon>Eukaryota</taxon>
        <taxon>Metazoa</taxon>
        <taxon>Spiralia</taxon>
        <taxon>Lophotrochozoa</taxon>
        <taxon>Annelida</taxon>
        <taxon>Polychaeta</taxon>
        <taxon>Polychaeta incertae sedis</taxon>
        <taxon>Dinophilidae</taxon>
        <taxon>Dimorphilus</taxon>
    </lineage>
</organism>
<reference evidence="2 3" key="1">
    <citation type="submission" date="2020-08" db="EMBL/GenBank/DDBJ databases">
        <authorList>
            <person name="Hejnol A."/>
        </authorList>
    </citation>
    <scope>NUCLEOTIDE SEQUENCE [LARGE SCALE GENOMIC DNA]</scope>
</reference>
<dbReference type="OrthoDB" id="10054471at2759"/>
<keyword evidence="3" id="KW-1185">Reference proteome</keyword>
<dbReference type="GO" id="GO:0005654">
    <property type="term" value="C:nucleoplasm"/>
    <property type="evidence" value="ECO:0007669"/>
    <property type="project" value="TreeGrafter"/>
</dbReference>
<gene>
    <name evidence="2" type="ORF">DGYR_LOCUS4399</name>
</gene>
<comment type="caution">
    <text evidence="2">The sequence shown here is derived from an EMBL/GenBank/DDBJ whole genome shotgun (WGS) entry which is preliminary data.</text>
</comment>
<dbReference type="AlphaFoldDB" id="A0A7I8VJ01"/>
<accession>A0A7I8VJ01</accession>
<evidence type="ECO:0000259" key="1">
    <source>
        <dbReference type="Pfam" id="PF12509"/>
    </source>
</evidence>
<dbReference type="PANTHER" id="PTHR16207">
    <property type="entry name" value="SET DOMAIN-CONTAINING PROTEIN"/>
    <property type="match status" value="1"/>
</dbReference>
<dbReference type="EMBL" id="CAJFCJ010000006">
    <property type="protein sequence ID" value="CAD5115687.1"/>
    <property type="molecule type" value="Genomic_DNA"/>
</dbReference>
<evidence type="ECO:0000313" key="3">
    <source>
        <dbReference type="Proteomes" id="UP000549394"/>
    </source>
</evidence>
<dbReference type="PANTHER" id="PTHR16207:SF11">
    <property type="entry name" value="SET DOMAIN-CONTAINING PROTEIN"/>
    <property type="match status" value="1"/>
</dbReference>
<feature type="domain" description="TASOR pseudo-PARP" evidence="1">
    <location>
        <begin position="6"/>
        <end position="68"/>
    </location>
</feature>
<evidence type="ECO:0000313" key="2">
    <source>
        <dbReference type="EMBL" id="CAD5115687.1"/>
    </source>
</evidence>
<dbReference type="InterPro" id="IPR046432">
    <property type="entry name" value="TASOR"/>
</dbReference>
<protein>
    <recommendedName>
        <fullName evidence="1">TASOR pseudo-PARP domain-containing protein</fullName>
    </recommendedName>
</protein>